<gene>
    <name evidence="1" type="ORF">GNP93_18535</name>
</gene>
<evidence type="ECO:0000313" key="1">
    <source>
        <dbReference type="EMBL" id="MUG72667.1"/>
    </source>
</evidence>
<name>A0A7X3CTP6_9BACL</name>
<dbReference type="EMBL" id="WNZX01000016">
    <property type="protein sequence ID" value="MUG72667.1"/>
    <property type="molecule type" value="Genomic_DNA"/>
</dbReference>
<organism evidence="1 2">
    <name type="scientific">Paenibacillus validus</name>
    <dbReference type="NCBI Taxonomy" id="44253"/>
    <lineage>
        <taxon>Bacteria</taxon>
        <taxon>Bacillati</taxon>
        <taxon>Bacillota</taxon>
        <taxon>Bacilli</taxon>
        <taxon>Bacillales</taxon>
        <taxon>Paenibacillaceae</taxon>
        <taxon>Paenibacillus</taxon>
    </lineage>
</organism>
<evidence type="ECO:0000313" key="2">
    <source>
        <dbReference type="Proteomes" id="UP000450917"/>
    </source>
</evidence>
<sequence>MCPNERTSTVQSVKVNDIGYASSLFVGDLRYFAPVSLVFAVQREISRFSGSEGDLSKFSTFWRPIPELLPDEDVRMRVVNVDPVIRAGTVRVTSISSSSLVQFGELRGICAESRVKNIREILTGLPLK</sequence>
<dbReference type="AlphaFoldDB" id="A0A7X3CTP6"/>
<proteinExistence type="predicted"/>
<dbReference type="RefSeq" id="WP_330164565.1">
    <property type="nucleotide sequence ID" value="NZ_WNZX01000016.1"/>
</dbReference>
<accession>A0A7X3CTP6</accession>
<dbReference type="InterPro" id="IPR024496">
    <property type="entry name" value="Spore_germ_GerPE"/>
</dbReference>
<reference evidence="1 2" key="1">
    <citation type="submission" date="2019-11" db="EMBL/GenBank/DDBJ databases">
        <title>Draft genome sequences of five Paenibacillus species of dairy origin.</title>
        <authorList>
            <person name="Olajide A.M."/>
            <person name="Chen S."/>
            <person name="Lapointe G."/>
        </authorList>
    </citation>
    <scope>NUCLEOTIDE SEQUENCE [LARGE SCALE GENOMIC DNA]</scope>
    <source>
        <strain evidence="1 2">2CS3</strain>
    </source>
</reference>
<dbReference type="Pfam" id="PF10970">
    <property type="entry name" value="GerPE"/>
    <property type="match status" value="1"/>
</dbReference>
<keyword evidence="2" id="KW-1185">Reference proteome</keyword>
<protein>
    <submittedName>
        <fullName evidence="1">Spore germination protein GerPE</fullName>
    </submittedName>
</protein>
<dbReference type="Proteomes" id="UP000450917">
    <property type="component" value="Unassembled WGS sequence"/>
</dbReference>
<comment type="caution">
    <text evidence="1">The sequence shown here is derived from an EMBL/GenBank/DDBJ whole genome shotgun (WGS) entry which is preliminary data.</text>
</comment>